<keyword evidence="2" id="KW-1185">Reference proteome</keyword>
<proteinExistence type="predicted"/>
<protein>
    <submittedName>
        <fullName evidence="1">Uncharacterized protein</fullName>
    </submittedName>
</protein>
<sequence>MAADSQIALAMTFTLRPPFKTHFLLLKDYVADVRIPARDGMLTTLIAKNIPLSPALEQLLTIFDDVQNPIYWRLHDEAIAAFFHDYPEKRPILPLDLLQVVITTLASQGLTDDQLRHTMELVFARLQANEFNGRTAQRILTEFGQ</sequence>
<reference evidence="1 2" key="1">
    <citation type="submission" date="2018-11" db="EMBL/GenBank/DDBJ databases">
        <authorList>
            <person name="Wuyts S."/>
        </authorList>
    </citation>
    <scope>NUCLEOTIDE SEQUENCE [LARGE SCALE GENOMIC DNA]</scope>
    <source>
        <strain evidence="1">Lactobacillus mudanjiangensis AMBF249</strain>
    </source>
</reference>
<accession>A0A660DZY1</accession>
<dbReference type="AlphaFoldDB" id="A0A660DZY1"/>
<dbReference type="EMBL" id="UYIG01000002">
    <property type="protein sequence ID" value="VDG27204.1"/>
    <property type="molecule type" value="Genomic_DNA"/>
</dbReference>
<evidence type="ECO:0000313" key="1">
    <source>
        <dbReference type="EMBL" id="VDG27204.1"/>
    </source>
</evidence>
<organism evidence="1 2">
    <name type="scientific">Lactiplantibacillus mudanjiangensis</name>
    <dbReference type="NCBI Taxonomy" id="1296538"/>
    <lineage>
        <taxon>Bacteria</taxon>
        <taxon>Bacillati</taxon>
        <taxon>Bacillota</taxon>
        <taxon>Bacilli</taxon>
        <taxon>Lactobacillales</taxon>
        <taxon>Lactobacillaceae</taxon>
        <taxon>Lactiplantibacillus</taxon>
    </lineage>
</organism>
<evidence type="ECO:0000313" key="2">
    <source>
        <dbReference type="Proteomes" id="UP000289996"/>
    </source>
</evidence>
<gene>
    <name evidence="1" type="ORF">MUDAN_MDHGFNIF_02138</name>
</gene>
<dbReference type="Proteomes" id="UP000289996">
    <property type="component" value="Unassembled WGS sequence"/>
</dbReference>
<dbReference type="RefSeq" id="WP_225424711.1">
    <property type="nucleotide sequence ID" value="NZ_BJDY01000007.1"/>
</dbReference>
<name>A0A660DZY1_9LACO</name>